<gene>
    <name evidence="1" type="ORF">SPI_02584</name>
</gene>
<reference evidence="1 2" key="1">
    <citation type="journal article" date="2016" name="Genome Biol. Evol.">
        <title>Divergent and convergent evolution of fungal pathogenicity.</title>
        <authorList>
            <person name="Shang Y."/>
            <person name="Xiao G."/>
            <person name="Zheng P."/>
            <person name="Cen K."/>
            <person name="Zhan S."/>
            <person name="Wang C."/>
        </authorList>
    </citation>
    <scope>NUCLEOTIDE SEQUENCE [LARGE SCALE GENOMIC DNA]</scope>
    <source>
        <strain evidence="1 2">RCEF 264</strain>
    </source>
</reference>
<evidence type="ECO:0000313" key="1">
    <source>
        <dbReference type="EMBL" id="OAA65797.1"/>
    </source>
</evidence>
<dbReference type="InterPro" id="IPR032710">
    <property type="entry name" value="NTF2-like_dom_sf"/>
</dbReference>
<comment type="caution">
    <text evidence="1">The sequence shown here is derived from an EMBL/GenBank/DDBJ whole genome shotgun (WGS) entry which is preliminary data.</text>
</comment>
<dbReference type="EMBL" id="AZHD01000003">
    <property type="protein sequence ID" value="OAA65797.1"/>
    <property type="molecule type" value="Genomic_DNA"/>
</dbReference>
<dbReference type="OrthoDB" id="3468019at2759"/>
<proteinExistence type="predicted"/>
<sequence>MASYIQPVLPSGVEVDAKAVEFFDNFYKTSDTPTAPEAYAESFTADATFILASKKCIGYDEILSTRHGMWASVTSRHHTVTKIFPFGVDSQEYMLYGTVEYTSKTGHKSGKDWAARAVLEKVSSGQLKFKFYQVYIDTAASSS</sequence>
<evidence type="ECO:0008006" key="3">
    <source>
        <dbReference type="Google" id="ProtNLM"/>
    </source>
</evidence>
<accession>A0A167Y3U2</accession>
<dbReference type="SUPFAM" id="SSF54427">
    <property type="entry name" value="NTF2-like"/>
    <property type="match status" value="1"/>
</dbReference>
<protein>
    <recommendedName>
        <fullName evidence="3">Fungal specific transcription factor</fullName>
    </recommendedName>
</protein>
<evidence type="ECO:0000313" key="2">
    <source>
        <dbReference type="Proteomes" id="UP000076874"/>
    </source>
</evidence>
<keyword evidence="2" id="KW-1185">Reference proteome</keyword>
<dbReference type="PANTHER" id="PTHR39401:SF1">
    <property type="entry name" value="SNOAL-LIKE DOMAIN-CONTAINING PROTEIN"/>
    <property type="match status" value="1"/>
</dbReference>
<organism evidence="1 2">
    <name type="scientific">Niveomyces insectorum RCEF 264</name>
    <dbReference type="NCBI Taxonomy" id="1081102"/>
    <lineage>
        <taxon>Eukaryota</taxon>
        <taxon>Fungi</taxon>
        <taxon>Dikarya</taxon>
        <taxon>Ascomycota</taxon>
        <taxon>Pezizomycotina</taxon>
        <taxon>Sordariomycetes</taxon>
        <taxon>Hypocreomycetidae</taxon>
        <taxon>Hypocreales</taxon>
        <taxon>Cordycipitaceae</taxon>
        <taxon>Niveomyces</taxon>
    </lineage>
</organism>
<dbReference type="STRING" id="1081102.A0A167Y3U2"/>
<dbReference type="PANTHER" id="PTHR39401">
    <property type="entry name" value="SNOAL-LIKE DOMAIN-CONTAINING PROTEIN"/>
    <property type="match status" value="1"/>
</dbReference>
<name>A0A167Y3U2_9HYPO</name>
<dbReference type="Proteomes" id="UP000076874">
    <property type="component" value="Unassembled WGS sequence"/>
</dbReference>
<dbReference type="AlphaFoldDB" id="A0A167Y3U2"/>